<feature type="non-terminal residue" evidence="1">
    <location>
        <position position="1"/>
    </location>
</feature>
<comment type="caution">
    <text evidence="1">The sequence shown here is derived from an EMBL/GenBank/DDBJ whole genome shotgun (WGS) entry which is preliminary data.</text>
</comment>
<gene>
    <name evidence="1" type="ORF">EYB53_024015</name>
</gene>
<proteinExistence type="predicted"/>
<dbReference type="Gene3D" id="1.25.40.10">
    <property type="entry name" value="Tetratricopeptide repeat domain"/>
    <property type="match status" value="1"/>
</dbReference>
<protein>
    <submittedName>
        <fullName evidence="1">Tetratricopeptide repeat protein</fullName>
    </submittedName>
</protein>
<dbReference type="SUPFAM" id="SSF48452">
    <property type="entry name" value="TPR-like"/>
    <property type="match status" value="1"/>
</dbReference>
<dbReference type="InterPro" id="IPR011990">
    <property type="entry name" value="TPR-like_helical_dom_sf"/>
</dbReference>
<accession>A0ABS4DH98</accession>
<sequence length="111" mass="12098">HAALTLFQAVGDRLGEANCLIGCGKVRLIEGKREEADQLLQQALALYQAIGDRWSIAAQTANYGWALHHRNQPAAARSYFARAADLFAVIGSEDRVQKYQQLAAEQAATEG</sequence>
<evidence type="ECO:0000313" key="2">
    <source>
        <dbReference type="Proteomes" id="UP001193081"/>
    </source>
</evidence>
<evidence type="ECO:0000313" key="1">
    <source>
        <dbReference type="EMBL" id="MBP1468798.1"/>
    </source>
</evidence>
<organism evidence="1 2">
    <name type="scientific">Candidatus Chloroploca mongolica</name>
    <dbReference type="NCBI Taxonomy" id="2528176"/>
    <lineage>
        <taxon>Bacteria</taxon>
        <taxon>Bacillati</taxon>
        <taxon>Chloroflexota</taxon>
        <taxon>Chloroflexia</taxon>
        <taxon>Chloroflexales</taxon>
        <taxon>Chloroflexineae</taxon>
        <taxon>Oscillochloridaceae</taxon>
        <taxon>Candidatus Chloroploca</taxon>
    </lineage>
</organism>
<dbReference type="Proteomes" id="UP001193081">
    <property type="component" value="Unassembled WGS sequence"/>
</dbReference>
<name>A0ABS4DH98_9CHLR</name>
<reference evidence="1 2" key="1">
    <citation type="submission" date="2021-03" db="EMBL/GenBank/DDBJ databases">
        <authorList>
            <person name="Grouzdev D.S."/>
        </authorList>
    </citation>
    <scope>NUCLEOTIDE SEQUENCE [LARGE SCALE GENOMIC DNA]</scope>
    <source>
        <strain evidence="1 2">M50-1</strain>
    </source>
</reference>
<keyword evidence="2" id="KW-1185">Reference proteome</keyword>
<dbReference type="EMBL" id="SIJK02000096">
    <property type="protein sequence ID" value="MBP1468798.1"/>
    <property type="molecule type" value="Genomic_DNA"/>
</dbReference>